<feature type="domain" description="CHAT" evidence="2">
    <location>
        <begin position="619"/>
        <end position="798"/>
    </location>
</feature>
<sequence length="810" mass="89521">MTQLQSADELLEQALLALYRQWPHLPRRTTIPALNRLRRALASELETMLPTPDQERFRSAASQFAQAALRLPLVRSAAGTELEALAALSPNASRPSGLRSLPLLRTTPLTAERLQALIALLRTEDPPASAIQRWHYVVDETPAAWSDLRSAAENALERLPSSARQALDAIDAYLDAALRSGSRSALEAYGEALTQLESIPGLIAVLSDRFLSWKTPQRIVRRSVGALPPSQPEAAAIPKEPQTKELEMAAPEEGRIDRPTADGGEAGPKMTAPEAPAGQTPSAEAEALQVNFHTEVRFPASVRRWEVNWLIVRLRLEAPEATIAAGVVPVEFSRQGGEPPPETLTVRVLAPDFEEETRCWERTITVRHNQDSDPAVFLLKGGELGKKRIAIDFYHKGRLVGSVSFMTEVTQAPTVSAQVNLGRENGAPEFVRLERNPPPPADLHLRVVKKAQENTLAFWLDSPKPEVPYRWAFMGETPLTSNDPFAFLVQELTPINEMVRVLAGDLTEEERADAELRLATIAEGLFEQLLPEPFRVEYFNRIVPLREAGVVQSFLITSDEPWIPWELLKPYHWDAGEGKEYVDDFWATRFRLSRWLAGRGPLVRMAVSVAALVMPEVGLSAVDVERTFFDQLAVQRRVRLEGPTQRRKEVLDLLMNGGYQVMHIATHGQFNAEDADRSAIELADEPLYPADLRGSLLRGIRRSMPLVFLNACDGGRANFGLTGLGGWADKLFKEANAAAFVGALWEVHDALAGEFSKTFYSQLAEGATLGEAMQAARLHVRALDPLNPTWLAYTLYGDPNAIVQIGAPGD</sequence>
<dbReference type="Gene3D" id="3.40.50.1460">
    <property type="match status" value="1"/>
</dbReference>
<feature type="region of interest" description="Disordered" evidence="1">
    <location>
        <begin position="224"/>
        <end position="284"/>
    </location>
</feature>
<dbReference type="AlphaFoldDB" id="A0A7C1FM18"/>
<proteinExistence type="predicted"/>
<feature type="compositionally biased region" description="Basic and acidic residues" evidence="1">
    <location>
        <begin position="241"/>
        <end position="260"/>
    </location>
</feature>
<evidence type="ECO:0000256" key="1">
    <source>
        <dbReference type="SAM" id="MobiDB-lite"/>
    </source>
</evidence>
<gene>
    <name evidence="3" type="ORF">ENQ20_00830</name>
</gene>
<evidence type="ECO:0000259" key="2">
    <source>
        <dbReference type="Pfam" id="PF12770"/>
    </source>
</evidence>
<organism evidence="3">
    <name type="scientific">Caldilinea aerophila</name>
    <dbReference type="NCBI Taxonomy" id="133453"/>
    <lineage>
        <taxon>Bacteria</taxon>
        <taxon>Bacillati</taxon>
        <taxon>Chloroflexota</taxon>
        <taxon>Caldilineae</taxon>
        <taxon>Caldilineales</taxon>
        <taxon>Caldilineaceae</taxon>
        <taxon>Caldilinea</taxon>
    </lineage>
</organism>
<accession>A0A7C1FM18</accession>
<comment type="caution">
    <text evidence="3">The sequence shown here is derived from an EMBL/GenBank/DDBJ whole genome shotgun (WGS) entry which is preliminary data.</text>
</comment>
<protein>
    <submittedName>
        <fullName evidence="3">CHAT domain-containing protein</fullName>
    </submittedName>
</protein>
<evidence type="ECO:0000313" key="3">
    <source>
        <dbReference type="EMBL" id="HDX30018.1"/>
    </source>
</evidence>
<name>A0A7C1FM18_9CHLR</name>
<dbReference type="Pfam" id="PF12770">
    <property type="entry name" value="CHAT"/>
    <property type="match status" value="1"/>
</dbReference>
<reference evidence="3" key="1">
    <citation type="journal article" date="2020" name="mSystems">
        <title>Genome- and Community-Level Interaction Insights into Carbon Utilization and Element Cycling Functions of Hydrothermarchaeota in Hydrothermal Sediment.</title>
        <authorList>
            <person name="Zhou Z."/>
            <person name="Liu Y."/>
            <person name="Xu W."/>
            <person name="Pan J."/>
            <person name="Luo Z.H."/>
            <person name="Li M."/>
        </authorList>
    </citation>
    <scope>NUCLEOTIDE SEQUENCE [LARGE SCALE GENOMIC DNA]</scope>
    <source>
        <strain evidence="3">SpSt-289</strain>
    </source>
</reference>
<dbReference type="InterPro" id="IPR024983">
    <property type="entry name" value="CHAT_dom"/>
</dbReference>
<dbReference type="EMBL" id="DSMG01000008">
    <property type="protein sequence ID" value="HDX30018.1"/>
    <property type="molecule type" value="Genomic_DNA"/>
</dbReference>